<dbReference type="GO" id="GO:0004386">
    <property type="term" value="F:helicase activity"/>
    <property type="evidence" value="ECO:0007669"/>
    <property type="project" value="UniProtKB-KW"/>
</dbReference>
<dbReference type="SUPFAM" id="SSF52540">
    <property type="entry name" value="P-loop containing nucleoside triphosphate hydrolases"/>
    <property type="match status" value="1"/>
</dbReference>
<protein>
    <submittedName>
        <fullName evidence="8">DEAD/DEAH box helicase</fullName>
    </submittedName>
</protein>
<dbReference type="PANTHER" id="PTHR47961:SF6">
    <property type="entry name" value="DNA-DIRECTED DNA POLYMERASE"/>
    <property type="match status" value="1"/>
</dbReference>
<evidence type="ECO:0000256" key="2">
    <source>
        <dbReference type="ARBA" id="ARBA00022801"/>
    </source>
</evidence>
<evidence type="ECO:0000313" key="8">
    <source>
        <dbReference type="EMBL" id="MBL1120493.1"/>
    </source>
</evidence>
<dbReference type="Pfam" id="PF00270">
    <property type="entry name" value="DEAD"/>
    <property type="match status" value="1"/>
</dbReference>
<keyword evidence="3 8" id="KW-0347">Helicase</keyword>
<reference evidence="8 9" key="1">
    <citation type="submission" date="2021-01" db="EMBL/GenBank/DDBJ databases">
        <title>WGS of actinomycetes isolated from Thailand.</title>
        <authorList>
            <person name="Thawai C."/>
        </authorList>
    </citation>
    <scope>NUCLEOTIDE SEQUENCE [LARGE SCALE GENOMIC DNA]</scope>
    <source>
        <strain evidence="8 9">CA3R110</strain>
    </source>
</reference>
<feature type="domain" description="Helicase C-terminal" evidence="7">
    <location>
        <begin position="585"/>
        <end position="787"/>
    </location>
</feature>
<feature type="domain" description="Helicase ATP-binding" evidence="6">
    <location>
        <begin position="312"/>
        <end position="484"/>
    </location>
</feature>
<dbReference type="InterPro" id="IPR050474">
    <property type="entry name" value="Hel308_SKI2-like"/>
</dbReference>
<organism evidence="8 9">
    <name type="scientific">Streptomyces endocoffeicus</name>
    <dbReference type="NCBI Taxonomy" id="2898945"/>
    <lineage>
        <taxon>Bacteria</taxon>
        <taxon>Bacillati</taxon>
        <taxon>Actinomycetota</taxon>
        <taxon>Actinomycetes</taxon>
        <taxon>Kitasatosporales</taxon>
        <taxon>Streptomycetaceae</taxon>
        <taxon>Streptomyces</taxon>
    </lineage>
</organism>
<proteinExistence type="predicted"/>
<dbReference type="InterPro" id="IPR011545">
    <property type="entry name" value="DEAD/DEAH_box_helicase_dom"/>
</dbReference>
<dbReference type="Proteomes" id="UP000621510">
    <property type="component" value="Unassembled WGS sequence"/>
</dbReference>
<dbReference type="Gene3D" id="3.40.50.300">
    <property type="entry name" value="P-loop containing nucleotide triphosphate hydrolases"/>
    <property type="match status" value="2"/>
</dbReference>
<evidence type="ECO:0000256" key="4">
    <source>
        <dbReference type="ARBA" id="ARBA00022840"/>
    </source>
</evidence>
<dbReference type="InterPro" id="IPR014001">
    <property type="entry name" value="Helicase_ATP-bd"/>
</dbReference>
<keyword evidence="9" id="KW-1185">Reference proteome</keyword>
<dbReference type="PROSITE" id="PS51192">
    <property type="entry name" value="HELICASE_ATP_BIND_1"/>
    <property type="match status" value="1"/>
</dbReference>
<evidence type="ECO:0000256" key="1">
    <source>
        <dbReference type="ARBA" id="ARBA00022741"/>
    </source>
</evidence>
<dbReference type="SMART" id="SM00490">
    <property type="entry name" value="HELICc"/>
    <property type="match status" value="1"/>
</dbReference>
<dbReference type="InterPro" id="IPR001650">
    <property type="entry name" value="Helicase_C-like"/>
</dbReference>
<keyword evidence="1" id="KW-0547">Nucleotide-binding</keyword>
<accession>A0ABS1Q748</accession>
<gene>
    <name evidence="8" type="ORF">JK364_50615</name>
</gene>
<dbReference type="PANTHER" id="PTHR47961">
    <property type="entry name" value="DNA POLYMERASE THETA, PUTATIVE (AFU_ORTHOLOGUE AFUA_1G05260)-RELATED"/>
    <property type="match status" value="1"/>
</dbReference>
<dbReference type="EMBL" id="JAERRG010000052">
    <property type="protein sequence ID" value="MBL1120493.1"/>
    <property type="molecule type" value="Genomic_DNA"/>
</dbReference>
<dbReference type="Pfam" id="PF00271">
    <property type="entry name" value="Helicase_C"/>
    <property type="match status" value="1"/>
</dbReference>
<dbReference type="InterPro" id="IPR027417">
    <property type="entry name" value="P-loop_NTPase"/>
</dbReference>
<evidence type="ECO:0000259" key="7">
    <source>
        <dbReference type="PROSITE" id="PS51194"/>
    </source>
</evidence>
<feature type="region of interest" description="Disordered" evidence="5">
    <location>
        <begin position="90"/>
        <end position="113"/>
    </location>
</feature>
<evidence type="ECO:0000259" key="6">
    <source>
        <dbReference type="PROSITE" id="PS51192"/>
    </source>
</evidence>
<evidence type="ECO:0000256" key="5">
    <source>
        <dbReference type="SAM" id="MobiDB-lite"/>
    </source>
</evidence>
<keyword evidence="2" id="KW-0378">Hydrolase</keyword>
<name>A0ABS1Q748_9ACTN</name>
<keyword evidence="4" id="KW-0067">ATP-binding</keyword>
<evidence type="ECO:0000313" key="9">
    <source>
        <dbReference type="Proteomes" id="UP000621510"/>
    </source>
</evidence>
<sequence length="1217" mass="133005">MERTVDPQILAQAMGIHDNSILPTPEALATLIAEAEVAGIRGHVDIGDQMLATAWFLHGIAAARVGPQYGPVRRRHAFAVSAHLLELGLSDPRHQTNDPPDAQDGTAGPAEPRPVVRARRLAMAFGAQIGYRRCEQDPNATAVFRQVDDLLVTETDLADHLDTLAVEAGVAFLGMQRRRASRVLRQWRTQLQGIAALTSAESLHGTLFGPAEAVVDACSGLLVYLTRADTAALERARGRLRSVITGEAGRSDRSARWVAAHLLELVEDLQAGSLQSLLPDGSPLALARAFALSDPPVMTLWPPQRDLLTTLNPLDPTTRRLLISVPTSAGKTLMAQLIICGHLAAHPGERVLYLSPLRSLGREMRQSLRARLRLLGRTLAAEEPDFPAPGVFLGPTAGDVDIMTPERLTHALRQDPTEALEDVGLIVVDEAHHIQQGRRGFLLEGLLAFCQSHPAPPRLVLLSAAVGNHGHLAAWLDDTQPPEKVAFTRQWRGPRRLHGVLTPHAFEDRATRIVLPPRANRTRNTERRVPMGLRISVRPTADGTLHHMTTDAGEPLGERIYREKTPGDISSKLPVSVTNRALFAYGAAHLADAGSVLVVCGTRNDAKAMAEDVARHLDPHPPAAPLAGFLAQTLGEDHPLVACARHGVAYHHARLPTEVLHPVEEALRSGQLQVICCTSTLTDGVNLPVRSVVIHADVDDGFTTPRPGKHPMSPAQLLNAIGRAGRAGRESEGWVLLARNNNPKAADFRLLAPKADSLTVLSALGTQEALASLAQAEDLIARSADAILTVAASQAADFISYVWFILASYENIPTLTHHHPLDALDRLLAMRQLKPELAARWKQLGHHVANQYLATDTEARRRWTTPGTSIATARNLDTFAAVLARRLLGEDSPPAAGPSSPQDTPDPWAPETDPWEDIVDDAWGPVFGTDQADEWPLEYALDVLARHGVFPFLLTQPEGKDAWRFTQKPGSRSEPVTVDVNQAVRDWIGGHSIPRLAADWLPGLESEWALEQTVSNISVTFEHYLAWTLGALINLVNARLEETGAGFRLPTALGWHIRHGVDTPHALHLLNRGITSRRLAHRIGQASGFYRLKDLRDHLRDLHIERWRDDFGASPYEIGELLEYVRHRRSLINDLLDHGSCTLRVTLTGPSRWADEVRITGADSSRPVPLMISDNGENAARIPAEAHNDVLTILESGIDFTLTLTHDDLTFHLTHQT</sequence>
<feature type="region of interest" description="Disordered" evidence="5">
    <location>
        <begin position="890"/>
        <end position="921"/>
    </location>
</feature>
<dbReference type="SMART" id="SM00487">
    <property type="entry name" value="DEXDc"/>
    <property type="match status" value="1"/>
</dbReference>
<evidence type="ECO:0000256" key="3">
    <source>
        <dbReference type="ARBA" id="ARBA00022806"/>
    </source>
</evidence>
<dbReference type="RefSeq" id="WP_201858253.1">
    <property type="nucleotide sequence ID" value="NZ_JAERRG010000052.1"/>
</dbReference>
<comment type="caution">
    <text evidence="8">The sequence shown here is derived from an EMBL/GenBank/DDBJ whole genome shotgun (WGS) entry which is preliminary data.</text>
</comment>
<dbReference type="PROSITE" id="PS51194">
    <property type="entry name" value="HELICASE_CTER"/>
    <property type="match status" value="1"/>
</dbReference>